<dbReference type="SUPFAM" id="SSF53474">
    <property type="entry name" value="alpha/beta-Hydrolases"/>
    <property type="match status" value="1"/>
</dbReference>
<feature type="compositionally biased region" description="Basic and acidic residues" evidence="2">
    <location>
        <begin position="1"/>
        <end position="14"/>
    </location>
</feature>
<keyword evidence="5" id="KW-1185">Reference proteome</keyword>
<dbReference type="EMBL" id="JAGSXJ010000002">
    <property type="protein sequence ID" value="KAH6695620.1"/>
    <property type="molecule type" value="Genomic_DNA"/>
</dbReference>
<gene>
    <name evidence="4" type="ORF">F5X68DRAFT_163932</name>
</gene>
<dbReference type="Pfam" id="PF00561">
    <property type="entry name" value="Abhydrolase_1"/>
    <property type="match status" value="1"/>
</dbReference>
<organism evidence="4 5">
    <name type="scientific">Plectosphaerella plurivora</name>
    <dbReference type="NCBI Taxonomy" id="936078"/>
    <lineage>
        <taxon>Eukaryota</taxon>
        <taxon>Fungi</taxon>
        <taxon>Dikarya</taxon>
        <taxon>Ascomycota</taxon>
        <taxon>Pezizomycotina</taxon>
        <taxon>Sordariomycetes</taxon>
        <taxon>Hypocreomycetidae</taxon>
        <taxon>Glomerellales</taxon>
        <taxon>Plectosphaerellaceae</taxon>
        <taxon>Plectosphaerella</taxon>
    </lineage>
</organism>
<evidence type="ECO:0000313" key="4">
    <source>
        <dbReference type="EMBL" id="KAH6695620.1"/>
    </source>
</evidence>
<accession>A0A9P8VKJ4</accession>
<evidence type="ECO:0000256" key="2">
    <source>
        <dbReference type="SAM" id="MobiDB-lite"/>
    </source>
</evidence>
<dbReference type="GO" id="GO:0016747">
    <property type="term" value="F:acyltransferase activity, transferring groups other than amino-acyl groups"/>
    <property type="evidence" value="ECO:0007669"/>
    <property type="project" value="InterPro"/>
</dbReference>
<dbReference type="InterPro" id="IPR000073">
    <property type="entry name" value="AB_hydrolase_1"/>
</dbReference>
<reference evidence="4" key="1">
    <citation type="journal article" date="2021" name="Nat. Commun.">
        <title>Genetic determinants of endophytism in the Arabidopsis root mycobiome.</title>
        <authorList>
            <person name="Mesny F."/>
            <person name="Miyauchi S."/>
            <person name="Thiergart T."/>
            <person name="Pickel B."/>
            <person name="Atanasova L."/>
            <person name="Karlsson M."/>
            <person name="Huettel B."/>
            <person name="Barry K.W."/>
            <person name="Haridas S."/>
            <person name="Chen C."/>
            <person name="Bauer D."/>
            <person name="Andreopoulos W."/>
            <person name="Pangilinan J."/>
            <person name="LaButti K."/>
            <person name="Riley R."/>
            <person name="Lipzen A."/>
            <person name="Clum A."/>
            <person name="Drula E."/>
            <person name="Henrissat B."/>
            <person name="Kohler A."/>
            <person name="Grigoriev I.V."/>
            <person name="Martin F.M."/>
            <person name="Hacquard S."/>
        </authorList>
    </citation>
    <scope>NUCLEOTIDE SEQUENCE</scope>
    <source>
        <strain evidence="4">MPI-SDFR-AT-0117</strain>
    </source>
</reference>
<name>A0A9P8VKJ4_9PEZI</name>
<sequence length="376" mass="41263">MDISKIEESLRDVSLKPSPSEDPEIKTFALGDFSLKSGGSIPGAFIAYKTFGLPSSPAIVYPTWYSGSIADNEWLIGPEHTLNPAHFFIIVPALFGNGQSSSPSNAPVADGPWPDVTFYDNVRAQHELVTRGLGIDHVRAVLGWSMGAGQTYQWVTQYPDFMEFGVPFCGSAKTSLHNQVFLEGVKSALLAGKGAASAGICSGEATAAVKYRSWTEEERSVGLKALGRVYAGWGFSQAFYREKVYEKAPTLGFKSLEDFMVGFWEKWALSKDPENMLVMLHTWQAGDCSDQEPYGKDFELAMRSIKAQMLVLPGKTDLYFPPEDSEYEVSCMSDGLGTCVAFPSIWGHWAGGPGQSTEDVKWLDEKLRDFITGKHA</sequence>
<feature type="domain" description="AB hydrolase-1" evidence="3">
    <location>
        <begin position="82"/>
        <end position="161"/>
    </location>
</feature>
<proteinExistence type="inferred from homology"/>
<dbReference type="Gene3D" id="3.40.50.1820">
    <property type="entry name" value="alpha/beta hydrolase"/>
    <property type="match status" value="1"/>
</dbReference>
<comment type="caution">
    <text evidence="4">The sequence shown here is derived from an EMBL/GenBank/DDBJ whole genome shotgun (WGS) entry which is preliminary data.</text>
</comment>
<dbReference type="InterPro" id="IPR008220">
    <property type="entry name" value="HAT_MetX-like"/>
</dbReference>
<protein>
    <submittedName>
        <fullName evidence="4">Homoserine acetyltransferase family protein</fullName>
    </submittedName>
</protein>
<feature type="region of interest" description="Disordered" evidence="2">
    <location>
        <begin position="1"/>
        <end position="21"/>
    </location>
</feature>
<dbReference type="Proteomes" id="UP000770015">
    <property type="component" value="Unassembled WGS sequence"/>
</dbReference>
<evidence type="ECO:0000313" key="5">
    <source>
        <dbReference type="Proteomes" id="UP000770015"/>
    </source>
</evidence>
<evidence type="ECO:0000259" key="3">
    <source>
        <dbReference type="Pfam" id="PF00561"/>
    </source>
</evidence>
<comment type="similarity">
    <text evidence="1">Belongs to the AB hydrolase superfamily. MetX family.</text>
</comment>
<dbReference type="PANTHER" id="PTHR32268:SF15">
    <property type="entry name" value="HOMOSERINE ACETYLTRANSFERASE FAMILY PROTEIN (AFU_ORTHOLOGUE AFUA_1G15350)"/>
    <property type="match status" value="1"/>
</dbReference>
<dbReference type="PANTHER" id="PTHR32268">
    <property type="entry name" value="HOMOSERINE O-ACETYLTRANSFERASE"/>
    <property type="match status" value="1"/>
</dbReference>
<dbReference type="OrthoDB" id="9972683at2759"/>
<dbReference type="NCBIfam" id="NF005757">
    <property type="entry name" value="PRK07581.1"/>
    <property type="match status" value="1"/>
</dbReference>
<dbReference type="InterPro" id="IPR029058">
    <property type="entry name" value="AB_hydrolase_fold"/>
</dbReference>
<dbReference type="AlphaFoldDB" id="A0A9P8VKJ4"/>
<evidence type="ECO:0000256" key="1">
    <source>
        <dbReference type="ARBA" id="ARBA00006886"/>
    </source>
</evidence>